<accession>A0AAD9RBM8</accession>
<feature type="coiled-coil region" evidence="7">
    <location>
        <begin position="909"/>
        <end position="936"/>
    </location>
</feature>
<dbReference type="GO" id="GO:0007097">
    <property type="term" value="P:nuclear migration"/>
    <property type="evidence" value="ECO:0007669"/>
    <property type="project" value="TreeGrafter"/>
</dbReference>
<feature type="compositionally biased region" description="Low complexity" evidence="8">
    <location>
        <begin position="11"/>
        <end position="26"/>
    </location>
</feature>
<feature type="domain" description="Transforming acidic coiled-coil-containing protein C-terminal" evidence="9">
    <location>
        <begin position="732"/>
        <end position="927"/>
    </location>
</feature>
<feature type="compositionally biased region" description="Basic and acidic residues" evidence="8">
    <location>
        <begin position="437"/>
        <end position="471"/>
    </location>
</feature>
<evidence type="ECO:0000256" key="8">
    <source>
        <dbReference type="SAM" id="MobiDB-lite"/>
    </source>
</evidence>
<dbReference type="FunFam" id="1.20.5.1700:FF:000001">
    <property type="entry name" value="Transforming acidic coiled-coil-containing protein 1 isoform 2"/>
    <property type="match status" value="1"/>
</dbReference>
<dbReference type="GO" id="GO:0005737">
    <property type="term" value="C:cytoplasm"/>
    <property type="evidence" value="ECO:0007669"/>
    <property type="project" value="TreeGrafter"/>
</dbReference>
<evidence type="ECO:0000313" key="10">
    <source>
        <dbReference type="EMBL" id="KAK2576778.1"/>
    </source>
</evidence>
<comment type="similarity">
    <text evidence="2">Belongs to the TACC family.</text>
</comment>
<dbReference type="GO" id="GO:0007052">
    <property type="term" value="P:mitotic spindle organization"/>
    <property type="evidence" value="ECO:0007669"/>
    <property type="project" value="InterPro"/>
</dbReference>
<name>A0AAD9RBM8_9HYME</name>
<sequence length="936" mass="103938">MEYINRLLHRSPTNSSSPSTSPVPESGNDNSTFSKAAAAAAGEHEVKVRFAREFADADSVTYSPPESLSSASSFYSVSSALSTKSSSGVSSDTLLGTPQLFDVTNTSYVDSNIPGVDDLIRACADIRIDAVNEESPSFISESGDNTQDQTFESAIDDTALNISGVTLSNSPVKCDLNDTRPIINAVLPLDVTHSLPNCHSQTSQEDSQEHVTCTDLSQELSSNFEVCLPTIEASVGDRHSPDKSEQDLRESEIESVKLSLELSPAKPSTSVDICEAEAVTVEEVSNSADENKIVKDNVDGNEANLDNVNKNNTDTNSCESKPITEVLNESKDICNIDEKKTNIDNLDEDNKYADDINENKTGIDNVDTNKADTDNICENKTDTDNICKKQTGTDNICENQTGTDSIDESKASTNDVDENKTGTDNVNENKISTDNIGESKADTDNTIREESDRGNIDNKEIRADSFEKEESIASQELPPLNIPTNENNDCNKEEEVIAKSEIANEQENIQLECKNNIPEPLFIENEKPQEKADVVNDLEIQTSPEELDKTLSLSDGICMTLDSLNEIEQYDEFKPQRQSTTLANVDAICALKDLELAAGEIADDILKSSLEFEDEVFSTPVLEIFQDPTTFDFLSARGNSQSTTRLRNESLYIKFDPLLANVSMLPQGNSQVFSTPPSGTIHKLDEIQDKNDEPIQVSKSDTKEVEDTDATEKLELVRATVLQLEKELEKQKKDHEGELEKQKTAFQEKITKLQAQLSQEIENKNQLTVVVDEYEKSISRLLTEKERDRANLEQEKTKLQEELQATNHHLSNTEAAFNDVHLKYERLKGVVSAYKNNEGVLKESIQENLETIKSLENRYDQLKTHAMSQLRKANLELVDIRKQHEAETVKLHAMVRKAELKSNSLAEIVEQKTKENKELTQILDELIARVGRQNAE</sequence>
<keyword evidence="6" id="KW-0206">Cytoskeleton</keyword>
<feature type="compositionally biased region" description="Polar residues" evidence="8">
    <location>
        <begin position="422"/>
        <end position="436"/>
    </location>
</feature>
<evidence type="ECO:0000256" key="4">
    <source>
        <dbReference type="ARBA" id="ARBA00022553"/>
    </source>
</evidence>
<dbReference type="Proteomes" id="UP001258017">
    <property type="component" value="Unassembled WGS sequence"/>
</dbReference>
<protein>
    <recommendedName>
        <fullName evidence="9">Transforming acidic coiled-coil-containing protein C-terminal domain-containing protein</fullName>
    </recommendedName>
</protein>
<dbReference type="GO" id="GO:0005856">
    <property type="term" value="C:cytoskeleton"/>
    <property type="evidence" value="ECO:0007669"/>
    <property type="project" value="UniProtKB-SubCell"/>
</dbReference>
<dbReference type="InterPro" id="IPR007707">
    <property type="entry name" value="TACC_C"/>
</dbReference>
<feature type="compositionally biased region" description="Polar residues" evidence="8">
    <location>
        <begin position="388"/>
        <end position="404"/>
    </location>
</feature>
<keyword evidence="11" id="KW-1185">Reference proteome</keyword>
<feature type="coiled-coil region" evidence="7">
    <location>
        <begin position="845"/>
        <end position="872"/>
    </location>
</feature>
<evidence type="ECO:0000256" key="2">
    <source>
        <dbReference type="ARBA" id="ARBA00009423"/>
    </source>
</evidence>
<evidence type="ECO:0000256" key="5">
    <source>
        <dbReference type="ARBA" id="ARBA00023054"/>
    </source>
</evidence>
<keyword evidence="5 7" id="KW-0175">Coiled coil</keyword>
<dbReference type="InterPro" id="IPR039915">
    <property type="entry name" value="TACC"/>
</dbReference>
<dbReference type="Gene3D" id="1.20.5.1700">
    <property type="match status" value="1"/>
</dbReference>
<dbReference type="AlphaFoldDB" id="A0AAD9RBM8"/>
<proteinExistence type="inferred from homology"/>
<feature type="region of interest" description="Disordered" evidence="8">
    <location>
        <begin position="388"/>
        <end position="488"/>
    </location>
</feature>
<reference evidence="10" key="2">
    <citation type="journal article" date="2023" name="Commun. Biol.">
        <title>Intrasexual cuticular hydrocarbon dimorphism in a wasp sheds light on hydrocarbon biosynthesis genes in Hymenoptera.</title>
        <authorList>
            <person name="Moris V.C."/>
            <person name="Podsiadlowski L."/>
            <person name="Martin S."/>
            <person name="Oeyen J.P."/>
            <person name="Donath A."/>
            <person name="Petersen M."/>
            <person name="Wilbrandt J."/>
            <person name="Misof B."/>
            <person name="Liedtke D."/>
            <person name="Thamm M."/>
            <person name="Scheiner R."/>
            <person name="Schmitt T."/>
            <person name="Niehuis O."/>
        </authorList>
    </citation>
    <scope>NUCLEOTIDE SEQUENCE</scope>
    <source>
        <strain evidence="10">GBR_01_08_01A</strain>
    </source>
</reference>
<evidence type="ECO:0000256" key="3">
    <source>
        <dbReference type="ARBA" id="ARBA00022490"/>
    </source>
</evidence>
<dbReference type="EMBL" id="JAIFRP010004405">
    <property type="protein sequence ID" value="KAK2576778.1"/>
    <property type="molecule type" value="Genomic_DNA"/>
</dbReference>
<dbReference type="PANTHER" id="PTHR13924:SF10">
    <property type="entry name" value="TRANSFORMING ACIDIC COILED-COIL PROTEIN, ISOFORM K"/>
    <property type="match status" value="1"/>
</dbReference>
<comment type="subcellular location">
    <subcellularLocation>
        <location evidence="1">Cytoplasm</location>
        <location evidence="1">Cytoskeleton</location>
    </subcellularLocation>
</comment>
<feature type="region of interest" description="Disordered" evidence="8">
    <location>
        <begin position="1"/>
        <end position="38"/>
    </location>
</feature>
<gene>
    <name evidence="10" type="ORF">KPH14_005422</name>
</gene>
<evidence type="ECO:0000256" key="7">
    <source>
        <dbReference type="SAM" id="Coils"/>
    </source>
</evidence>
<keyword evidence="4" id="KW-0597">Phosphoprotein</keyword>
<dbReference type="Pfam" id="PF05010">
    <property type="entry name" value="TACC_C"/>
    <property type="match status" value="1"/>
</dbReference>
<comment type="caution">
    <text evidence="10">The sequence shown here is derived from an EMBL/GenBank/DDBJ whole genome shotgun (WGS) entry which is preliminary data.</text>
</comment>
<evidence type="ECO:0000256" key="1">
    <source>
        <dbReference type="ARBA" id="ARBA00004245"/>
    </source>
</evidence>
<organism evidence="10 11">
    <name type="scientific">Odynerus spinipes</name>
    <dbReference type="NCBI Taxonomy" id="1348599"/>
    <lineage>
        <taxon>Eukaryota</taxon>
        <taxon>Metazoa</taxon>
        <taxon>Ecdysozoa</taxon>
        <taxon>Arthropoda</taxon>
        <taxon>Hexapoda</taxon>
        <taxon>Insecta</taxon>
        <taxon>Pterygota</taxon>
        <taxon>Neoptera</taxon>
        <taxon>Endopterygota</taxon>
        <taxon>Hymenoptera</taxon>
        <taxon>Apocrita</taxon>
        <taxon>Aculeata</taxon>
        <taxon>Vespoidea</taxon>
        <taxon>Vespidae</taxon>
        <taxon>Eumeninae</taxon>
        <taxon>Odynerus</taxon>
    </lineage>
</organism>
<feature type="coiled-coil region" evidence="7">
    <location>
        <begin position="714"/>
        <end position="816"/>
    </location>
</feature>
<reference evidence="10" key="1">
    <citation type="submission" date="2021-08" db="EMBL/GenBank/DDBJ databases">
        <authorList>
            <person name="Misof B."/>
            <person name="Oliver O."/>
            <person name="Podsiadlowski L."/>
            <person name="Donath A."/>
            <person name="Peters R."/>
            <person name="Mayer C."/>
            <person name="Rust J."/>
            <person name="Gunkel S."/>
            <person name="Lesny P."/>
            <person name="Martin S."/>
            <person name="Oeyen J.P."/>
            <person name="Petersen M."/>
            <person name="Panagiotis P."/>
            <person name="Wilbrandt J."/>
            <person name="Tanja T."/>
        </authorList>
    </citation>
    <scope>NUCLEOTIDE SEQUENCE</scope>
    <source>
        <strain evidence="10">GBR_01_08_01A</strain>
        <tissue evidence="10">Thorax + abdomen</tissue>
    </source>
</reference>
<dbReference type="PANTHER" id="PTHR13924">
    <property type="entry name" value="TRANSFORMING ACIDIC COILED-COIL CONTAINING PROTEIN 1/2"/>
    <property type="match status" value="1"/>
</dbReference>
<evidence type="ECO:0000256" key="6">
    <source>
        <dbReference type="ARBA" id="ARBA00023212"/>
    </source>
</evidence>
<evidence type="ECO:0000259" key="9">
    <source>
        <dbReference type="Pfam" id="PF05010"/>
    </source>
</evidence>
<keyword evidence="3" id="KW-0963">Cytoplasm</keyword>
<evidence type="ECO:0000313" key="11">
    <source>
        <dbReference type="Proteomes" id="UP001258017"/>
    </source>
</evidence>